<evidence type="ECO:0000256" key="1">
    <source>
        <dbReference type="ARBA" id="ARBA00004225"/>
    </source>
</evidence>
<dbReference type="PANTHER" id="PTHR45788:SF2">
    <property type="entry name" value="SUCCINATE_FUMARATE MITOCHONDRIAL TRANSPORTER"/>
    <property type="match status" value="1"/>
</dbReference>
<keyword evidence="3 10" id="KW-0813">Transport</keyword>
<dbReference type="InterPro" id="IPR049563">
    <property type="entry name" value="TXTP-like"/>
</dbReference>
<dbReference type="Proteomes" id="UP001527925">
    <property type="component" value="Unassembled WGS sequence"/>
</dbReference>
<sequence>MHLFSGGVAGCCEALTCHPLDTIKVRLQLRGERAVRRPLAAAASAAAGAVADAAAKPKRQTFIGVGVQIVQKEGFLSLYKGLGAVVTGIVPKMAIRFSSFEYYKELLSKDGKSSSANNFIAGLGAGATESVLVVTPMDVIKIRLQAQRHSMTDPLDIPKYRNAAHCAYVMIREEGFGSLYKGVTLTILRQGTNQAANFTAYELLKRKAYEMQPDIKDHLPPWQTAMIGFISGACGPLFNAPLDTIKTRIQKNPSSERGWTRFVNISKSIIKNEGYAAFYKGITPRVLRVAPGQAVTFMVYERVYSWVSDLSQSLRVEEMDKAGLSSTEQNEN</sequence>
<dbReference type="EMBL" id="JADGIZ020000033">
    <property type="protein sequence ID" value="KAL2914424.1"/>
    <property type="molecule type" value="Genomic_DNA"/>
</dbReference>
<dbReference type="InterPro" id="IPR018108">
    <property type="entry name" value="MCP_transmembrane"/>
</dbReference>
<dbReference type="PROSITE" id="PS50920">
    <property type="entry name" value="SOLCAR"/>
    <property type="match status" value="3"/>
</dbReference>
<comment type="caution">
    <text evidence="11">The sequence shown here is derived from an EMBL/GenBank/DDBJ whole genome shotgun (WGS) entry which is preliminary data.</text>
</comment>
<comment type="similarity">
    <text evidence="2 10">Belongs to the mitochondrial carrier (TC 2.A.29) family.</text>
</comment>
<evidence type="ECO:0000256" key="5">
    <source>
        <dbReference type="ARBA" id="ARBA00022737"/>
    </source>
</evidence>
<evidence type="ECO:0000256" key="8">
    <source>
        <dbReference type="ARBA" id="ARBA00023136"/>
    </source>
</evidence>
<evidence type="ECO:0000313" key="12">
    <source>
        <dbReference type="Proteomes" id="UP001527925"/>
    </source>
</evidence>
<evidence type="ECO:0000256" key="10">
    <source>
        <dbReference type="RuleBase" id="RU000488"/>
    </source>
</evidence>
<evidence type="ECO:0000256" key="3">
    <source>
        <dbReference type="ARBA" id="ARBA00022448"/>
    </source>
</evidence>
<dbReference type="PRINTS" id="PR00926">
    <property type="entry name" value="MITOCARRIER"/>
</dbReference>
<feature type="repeat" description="Solcar" evidence="9">
    <location>
        <begin position="219"/>
        <end position="306"/>
    </location>
</feature>
<keyword evidence="7" id="KW-0496">Mitochondrion</keyword>
<dbReference type="SUPFAM" id="SSF103506">
    <property type="entry name" value="Mitochondrial carrier"/>
    <property type="match status" value="1"/>
</dbReference>
<reference evidence="11 12" key="1">
    <citation type="submission" date="2023-09" db="EMBL/GenBank/DDBJ databases">
        <title>Pangenome analysis of Batrachochytrium dendrobatidis and related Chytrids.</title>
        <authorList>
            <person name="Yacoub M.N."/>
            <person name="Stajich J.E."/>
            <person name="James T.Y."/>
        </authorList>
    </citation>
    <scope>NUCLEOTIDE SEQUENCE [LARGE SCALE GENOMIC DNA]</scope>
    <source>
        <strain evidence="11 12">JEL0888</strain>
    </source>
</reference>
<keyword evidence="5" id="KW-0677">Repeat</keyword>
<evidence type="ECO:0000256" key="7">
    <source>
        <dbReference type="ARBA" id="ARBA00023128"/>
    </source>
</evidence>
<keyword evidence="4 9" id="KW-0812">Transmembrane</keyword>
<dbReference type="InterPro" id="IPR023395">
    <property type="entry name" value="MCP_dom_sf"/>
</dbReference>
<dbReference type="PANTHER" id="PTHR45788">
    <property type="entry name" value="SUCCINATE/FUMARATE MITOCHONDRIAL TRANSPORTER-RELATED"/>
    <property type="match status" value="1"/>
</dbReference>
<dbReference type="InterPro" id="IPR002067">
    <property type="entry name" value="MCP"/>
</dbReference>
<protein>
    <submittedName>
        <fullName evidence="11">Mitochondrial succinate-fumarate transporter</fullName>
    </submittedName>
</protein>
<evidence type="ECO:0000256" key="9">
    <source>
        <dbReference type="PROSITE-ProRule" id="PRU00282"/>
    </source>
</evidence>
<organism evidence="11 12">
    <name type="scientific">Polyrhizophydium stewartii</name>
    <dbReference type="NCBI Taxonomy" id="2732419"/>
    <lineage>
        <taxon>Eukaryota</taxon>
        <taxon>Fungi</taxon>
        <taxon>Fungi incertae sedis</taxon>
        <taxon>Chytridiomycota</taxon>
        <taxon>Chytridiomycota incertae sedis</taxon>
        <taxon>Chytridiomycetes</taxon>
        <taxon>Rhizophydiales</taxon>
        <taxon>Rhizophydiales incertae sedis</taxon>
        <taxon>Polyrhizophydium</taxon>
    </lineage>
</organism>
<proteinExistence type="inferred from homology"/>
<keyword evidence="6" id="KW-1133">Transmembrane helix</keyword>
<evidence type="ECO:0000256" key="6">
    <source>
        <dbReference type="ARBA" id="ARBA00022989"/>
    </source>
</evidence>
<accession>A0ABR4N4K3</accession>
<comment type="subcellular location">
    <subcellularLocation>
        <location evidence="1">Mitochondrion membrane</location>
        <topology evidence="1">Multi-pass membrane protein</topology>
    </subcellularLocation>
</comment>
<evidence type="ECO:0000256" key="2">
    <source>
        <dbReference type="ARBA" id="ARBA00006375"/>
    </source>
</evidence>
<feature type="repeat" description="Solcar" evidence="9">
    <location>
        <begin position="113"/>
        <end position="207"/>
    </location>
</feature>
<name>A0ABR4N4K3_9FUNG</name>
<dbReference type="Pfam" id="PF00153">
    <property type="entry name" value="Mito_carr"/>
    <property type="match status" value="3"/>
</dbReference>
<evidence type="ECO:0000256" key="4">
    <source>
        <dbReference type="ARBA" id="ARBA00022692"/>
    </source>
</evidence>
<keyword evidence="12" id="KW-1185">Reference proteome</keyword>
<gene>
    <name evidence="11" type="primary">SFC1</name>
    <name evidence="11" type="ORF">HK105_205991</name>
</gene>
<keyword evidence="8 9" id="KW-0472">Membrane</keyword>
<evidence type="ECO:0000313" key="11">
    <source>
        <dbReference type="EMBL" id="KAL2914424.1"/>
    </source>
</evidence>
<dbReference type="Gene3D" id="1.50.40.10">
    <property type="entry name" value="Mitochondrial carrier domain"/>
    <property type="match status" value="1"/>
</dbReference>
<feature type="repeat" description="Solcar" evidence="9">
    <location>
        <begin position="1"/>
        <end position="106"/>
    </location>
</feature>